<sequence length="99" mass="10938">MVPYIVFPFTSAFDVLSCTKLPWCQELELVIEEFLDATALIGREVKPPSRQGSTSTNELVHSLVSKKGGEYGSLQVDYFTFSSSIADNLRSASLVVDIF</sequence>
<dbReference type="Proteomes" id="UP000828048">
    <property type="component" value="Chromosome 9"/>
</dbReference>
<reference evidence="1 2" key="1">
    <citation type="journal article" date="2021" name="Hortic Res">
        <title>High-quality reference genome and annotation aids understanding of berry development for evergreen blueberry (Vaccinium darrowii).</title>
        <authorList>
            <person name="Yu J."/>
            <person name="Hulse-Kemp A.M."/>
            <person name="Babiker E."/>
            <person name="Staton M."/>
        </authorList>
    </citation>
    <scope>NUCLEOTIDE SEQUENCE [LARGE SCALE GENOMIC DNA]</scope>
    <source>
        <strain evidence="2">cv. NJ 8807/NJ 8810</strain>
        <tissue evidence="1">Young leaf</tissue>
    </source>
</reference>
<dbReference type="EMBL" id="CM037159">
    <property type="protein sequence ID" value="KAH7867131.1"/>
    <property type="molecule type" value="Genomic_DNA"/>
</dbReference>
<accession>A0ACB7ZNN7</accession>
<evidence type="ECO:0000313" key="1">
    <source>
        <dbReference type="EMBL" id="KAH7867131.1"/>
    </source>
</evidence>
<organism evidence="1 2">
    <name type="scientific">Vaccinium darrowii</name>
    <dbReference type="NCBI Taxonomy" id="229202"/>
    <lineage>
        <taxon>Eukaryota</taxon>
        <taxon>Viridiplantae</taxon>
        <taxon>Streptophyta</taxon>
        <taxon>Embryophyta</taxon>
        <taxon>Tracheophyta</taxon>
        <taxon>Spermatophyta</taxon>
        <taxon>Magnoliopsida</taxon>
        <taxon>eudicotyledons</taxon>
        <taxon>Gunneridae</taxon>
        <taxon>Pentapetalae</taxon>
        <taxon>asterids</taxon>
        <taxon>Ericales</taxon>
        <taxon>Ericaceae</taxon>
        <taxon>Vaccinioideae</taxon>
        <taxon>Vaccinieae</taxon>
        <taxon>Vaccinium</taxon>
    </lineage>
</organism>
<gene>
    <name evidence="1" type="ORF">Vadar_029137</name>
</gene>
<keyword evidence="2" id="KW-1185">Reference proteome</keyword>
<comment type="caution">
    <text evidence="1">The sequence shown here is derived from an EMBL/GenBank/DDBJ whole genome shotgun (WGS) entry which is preliminary data.</text>
</comment>
<proteinExistence type="predicted"/>
<evidence type="ECO:0000313" key="2">
    <source>
        <dbReference type="Proteomes" id="UP000828048"/>
    </source>
</evidence>
<name>A0ACB7ZNN7_9ERIC</name>
<protein>
    <submittedName>
        <fullName evidence="1">Uncharacterized protein</fullName>
    </submittedName>
</protein>